<dbReference type="AlphaFoldDB" id="W1NRG4"/>
<keyword evidence="1" id="KW-0812">Transmembrane</keyword>
<dbReference type="EMBL" id="KI395332">
    <property type="protein sequence ID" value="ERM98462.1"/>
    <property type="molecule type" value="Genomic_DNA"/>
</dbReference>
<dbReference type="Proteomes" id="UP000017836">
    <property type="component" value="Unassembled WGS sequence"/>
</dbReference>
<sequence>LFFYNNCGHTSLGLTVSTPQPLAFFPLFLAIVDHPICGDASFGILALSLLELLLISGSLHLYFEYPAGGLPSSNSTRLSACLTIVPSRQLASKDFKSLVSR</sequence>
<evidence type="ECO:0000313" key="2">
    <source>
        <dbReference type="EMBL" id="ERM98462.1"/>
    </source>
</evidence>
<feature type="non-terminal residue" evidence="2">
    <location>
        <position position="1"/>
    </location>
</feature>
<evidence type="ECO:0000256" key="1">
    <source>
        <dbReference type="SAM" id="Phobius"/>
    </source>
</evidence>
<dbReference type="HOGENOM" id="CLU_2298848_0_0_1"/>
<feature type="transmembrane region" description="Helical" evidence="1">
    <location>
        <begin position="44"/>
        <end position="63"/>
    </location>
</feature>
<name>W1NRG4_AMBTC</name>
<evidence type="ECO:0000313" key="3">
    <source>
        <dbReference type="Proteomes" id="UP000017836"/>
    </source>
</evidence>
<protein>
    <submittedName>
        <fullName evidence="2">Uncharacterized protein</fullName>
    </submittedName>
</protein>
<keyword evidence="1" id="KW-0472">Membrane</keyword>
<reference evidence="3" key="1">
    <citation type="journal article" date="2013" name="Science">
        <title>The Amborella genome and the evolution of flowering plants.</title>
        <authorList>
            <consortium name="Amborella Genome Project"/>
        </authorList>
    </citation>
    <scope>NUCLEOTIDE SEQUENCE [LARGE SCALE GENOMIC DNA]</scope>
</reference>
<feature type="transmembrane region" description="Helical" evidence="1">
    <location>
        <begin position="12"/>
        <end position="32"/>
    </location>
</feature>
<organism evidence="2 3">
    <name type="scientific">Amborella trichopoda</name>
    <dbReference type="NCBI Taxonomy" id="13333"/>
    <lineage>
        <taxon>Eukaryota</taxon>
        <taxon>Viridiplantae</taxon>
        <taxon>Streptophyta</taxon>
        <taxon>Embryophyta</taxon>
        <taxon>Tracheophyta</taxon>
        <taxon>Spermatophyta</taxon>
        <taxon>Magnoliopsida</taxon>
        <taxon>Amborellales</taxon>
        <taxon>Amborellaceae</taxon>
        <taxon>Amborella</taxon>
    </lineage>
</organism>
<accession>W1NRG4</accession>
<gene>
    <name evidence="2" type="ORF">AMTR_s00072p00155120</name>
</gene>
<keyword evidence="1" id="KW-1133">Transmembrane helix</keyword>
<feature type="non-terminal residue" evidence="2">
    <location>
        <position position="101"/>
    </location>
</feature>
<keyword evidence="3" id="KW-1185">Reference proteome</keyword>
<proteinExistence type="predicted"/>
<dbReference type="Gramene" id="ERM98462">
    <property type="protein sequence ID" value="ERM98462"/>
    <property type="gene ID" value="AMTR_s00072p00155120"/>
</dbReference>